<keyword evidence="8 10" id="KW-0472">Membrane</keyword>
<dbReference type="PROSITE" id="PS00216">
    <property type="entry name" value="SUGAR_TRANSPORT_1"/>
    <property type="match status" value="1"/>
</dbReference>
<dbReference type="InterPro" id="IPR045262">
    <property type="entry name" value="STP/PLT_plant"/>
</dbReference>
<feature type="domain" description="Major facilitator superfamily (MFS) profile" evidence="11">
    <location>
        <begin position="26"/>
        <end position="476"/>
    </location>
</feature>
<feature type="transmembrane region" description="Helical" evidence="10">
    <location>
        <begin position="82"/>
        <end position="101"/>
    </location>
</feature>
<dbReference type="InterPro" id="IPR003663">
    <property type="entry name" value="Sugar/inositol_transpt"/>
</dbReference>
<comment type="subcellular location">
    <subcellularLocation>
        <location evidence="1">Membrane</location>
        <topology evidence="1">Multi-pass membrane protein</topology>
    </subcellularLocation>
</comment>
<gene>
    <name evidence="12" type="ORF">Fmac_031991</name>
</gene>
<dbReference type="CDD" id="cd17361">
    <property type="entry name" value="MFS_STP"/>
    <property type="match status" value="1"/>
</dbReference>
<evidence type="ECO:0000256" key="3">
    <source>
        <dbReference type="ARBA" id="ARBA00022448"/>
    </source>
</evidence>
<dbReference type="EMBL" id="JBGMDY010000011">
    <property type="protein sequence ID" value="KAL2318115.1"/>
    <property type="molecule type" value="Genomic_DNA"/>
</dbReference>
<evidence type="ECO:0000256" key="10">
    <source>
        <dbReference type="SAM" id="Phobius"/>
    </source>
</evidence>
<feature type="transmembrane region" description="Helical" evidence="10">
    <location>
        <begin position="202"/>
        <end position="221"/>
    </location>
</feature>
<organism evidence="12 13">
    <name type="scientific">Flemingia macrophylla</name>
    <dbReference type="NCBI Taxonomy" id="520843"/>
    <lineage>
        <taxon>Eukaryota</taxon>
        <taxon>Viridiplantae</taxon>
        <taxon>Streptophyta</taxon>
        <taxon>Embryophyta</taxon>
        <taxon>Tracheophyta</taxon>
        <taxon>Spermatophyta</taxon>
        <taxon>Magnoliopsida</taxon>
        <taxon>eudicotyledons</taxon>
        <taxon>Gunneridae</taxon>
        <taxon>Pentapetalae</taxon>
        <taxon>rosids</taxon>
        <taxon>fabids</taxon>
        <taxon>Fabales</taxon>
        <taxon>Fabaceae</taxon>
        <taxon>Papilionoideae</taxon>
        <taxon>50 kb inversion clade</taxon>
        <taxon>NPAAA clade</taxon>
        <taxon>indigoferoid/millettioid clade</taxon>
        <taxon>Phaseoleae</taxon>
        <taxon>Flemingia</taxon>
    </lineage>
</organism>
<evidence type="ECO:0000256" key="6">
    <source>
        <dbReference type="ARBA" id="ARBA00022847"/>
    </source>
</evidence>
<comment type="similarity">
    <text evidence="2 9">Belongs to the major facilitator superfamily. Sugar transporter (TC 2.A.1.1) family.</text>
</comment>
<feature type="transmembrane region" description="Helical" evidence="10">
    <location>
        <begin position="283"/>
        <end position="307"/>
    </location>
</feature>
<keyword evidence="5 10" id="KW-0812">Transmembrane</keyword>
<evidence type="ECO:0000256" key="7">
    <source>
        <dbReference type="ARBA" id="ARBA00022989"/>
    </source>
</evidence>
<dbReference type="AlphaFoldDB" id="A0ABD1L3N6"/>
<dbReference type="Pfam" id="PF00083">
    <property type="entry name" value="Sugar_tr"/>
    <property type="match status" value="1"/>
</dbReference>
<dbReference type="PROSITE" id="PS50850">
    <property type="entry name" value="MFS"/>
    <property type="match status" value="1"/>
</dbReference>
<evidence type="ECO:0000256" key="5">
    <source>
        <dbReference type="ARBA" id="ARBA00022692"/>
    </source>
</evidence>
<protein>
    <recommendedName>
        <fullName evidence="11">Major facilitator superfamily (MFS) profile domain-containing protein</fullName>
    </recommendedName>
</protein>
<dbReference type="NCBIfam" id="TIGR00879">
    <property type="entry name" value="SP"/>
    <property type="match status" value="1"/>
</dbReference>
<feature type="transmembrane region" description="Helical" evidence="10">
    <location>
        <begin position="348"/>
        <end position="373"/>
    </location>
</feature>
<feature type="transmembrane region" description="Helical" evidence="10">
    <location>
        <begin position="171"/>
        <end position="190"/>
    </location>
</feature>
<dbReference type="InterPro" id="IPR005828">
    <property type="entry name" value="MFS_sugar_transport-like"/>
</dbReference>
<dbReference type="InterPro" id="IPR036259">
    <property type="entry name" value="MFS_trans_sf"/>
</dbReference>
<evidence type="ECO:0000256" key="9">
    <source>
        <dbReference type="RuleBase" id="RU003346"/>
    </source>
</evidence>
<evidence type="ECO:0000256" key="2">
    <source>
        <dbReference type="ARBA" id="ARBA00010992"/>
    </source>
</evidence>
<keyword evidence="7 10" id="KW-1133">Transmembrane helix</keyword>
<keyword evidence="3 9" id="KW-0813">Transport</keyword>
<dbReference type="PRINTS" id="PR00171">
    <property type="entry name" value="SUGRTRNSPORT"/>
</dbReference>
<keyword evidence="4" id="KW-0762">Sugar transport</keyword>
<sequence length="507" mass="56081">MAGGAFNTSRNGIHYEGKVTSYVMITCLVAAMGGILFGYDLGITGGVTSMEPFLIKFFPNVYRQMKNERSHENEYCKFDNQILTLFTSSLYIAALIASFFASTTTRMLGRKCSMFMGGLFFFIGALLNGFAMNIEMLIIGRILLGFGVGYCNQAVPVYLSEMAPAKIRGALNMGFQMMTTIGILVANLINYGTAERDNGWRISLGVGAVPAMLLCIGSLFLGDTPNSMIERGQHKRAREMLQKIRGTSNVDEEYQDLIDASEAAKRVEHPWKNITQPKYRPQLTFCSLIPFFQQLTGINVVMFYAPVLFKTLGFGNDASLMSAAITGGVNVVATFVSILTVDKVGRKILFIEGGIQMFICQIAIGVMIALKFGVSGDGTFGNKEANLLLAFICVYVAAFAWSWGPLGWLVPSEICSLDVRSAGQATNVAVNMLFTFFVAQGFLTMLCHLKFGLFFFFAGFVVIMTIFIALLFPETKNVPIEEMNKVWKSHWFWTKFVPGDDDVNEWL</sequence>
<reference evidence="12 13" key="1">
    <citation type="submission" date="2024-08" db="EMBL/GenBank/DDBJ databases">
        <title>Insights into the chromosomal genome structure of Flemingia macrophylla.</title>
        <authorList>
            <person name="Ding Y."/>
            <person name="Zhao Y."/>
            <person name="Bi W."/>
            <person name="Wu M."/>
            <person name="Zhao G."/>
            <person name="Gong Y."/>
            <person name="Li W."/>
            <person name="Zhang P."/>
        </authorList>
    </citation>
    <scope>NUCLEOTIDE SEQUENCE [LARGE SCALE GENOMIC DNA]</scope>
    <source>
        <strain evidence="12">DYQJB</strain>
        <tissue evidence="12">Leaf</tissue>
    </source>
</reference>
<dbReference type="InterPro" id="IPR005829">
    <property type="entry name" value="Sugar_transporter_CS"/>
</dbReference>
<feature type="transmembrane region" description="Helical" evidence="10">
    <location>
        <begin position="113"/>
        <end position="132"/>
    </location>
</feature>
<proteinExistence type="inferred from homology"/>
<dbReference type="FunFam" id="1.20.1250.20:FF:000002">
    <property type="entry name" value="Sugar transport protein 13"/>
    <property type="match status" value="1"/>
</dbReference>
<feature type="transmembrane region" description="Helical" evidence="10">
    <location>
        <begin position="451"/>
        <end position="472"/>
    </location>
</feature>
<evidence type="ECO:0000259" key="11">
    <source>
        <dbReference type="PROSITE" id="PS50850"/>
    </source>
</evidence>
<dbReference type="Proteomes" id="UP001603857">
    <property type="component" value="Unassembled WGS sequence"/>
</dbReference>
<feature type="transmembrane region" description="Helical" evidence="10">
    <location>
        <begin position="19"/>
        <end position="39"/>
    </location>
</feature>
<feature type="transmembrane region" description="Helical" evidence="10">
    <location>
        <begin position="319"/>
        <end position="341"/>
    </location>
</feature>
<dbReference type="GO" id="GO:0016020">
    <property type="term" value="C:membrane"/>
    <property type="evidence" value="ECO:0007669"/>
    <property type="project" value="UniProtKB-SubCell"/>
</dbReference>
<evidence type="ECO:0000256" key="8">
    <source>
        <dbReference type="ARBA" id="ARBA00023136"/>
    </source>
</evidence>
<name>A0ABD1L3N6_9FABA</name>
<dbReference type="InterPro" id="IPR044778">
    <property type="entry name" value="MFS_STP/MST-like_plant"/>
</dbReference>
<dbReference type="PANTHER" id="PTHR23500">
    <property type="entry name" value="SOLUTE CARRIER FAMILY 2, FACILITATED GLUCOSE TRANSPORTER"/>
    <property type="match status" value="1"/>
</dbReference>
<evidence type="ECO:0000256" key="1">
    <source>
        <dbReference type="ARBA" id="ARBA00004141"/>
    </source>
</evidence>
<evidence type="ECO:0000313" key="13">
    <source>
        <dbReference type="Proteomes" id="UP001603857"/>
    </source>
</evidence>
<dbReference type="PROSITE" id="PS00217">
    <property type="entry name" value="SUGAR_TRANSPORT_2"/>
    <property type="match status" value="1"/>
</dbReference>
<evidence type="ECO:0000256" key="4">
    <source>
        <dbReference type="ARBA" id="ARBA00022597"/>
    </source>
</evidence>
<feature type="transmembrane region" description="Helical" evidence="10">
    <location>
        <begin position="385"/>
        <end position="404"/>
    </location>
</feature>
<dbReference type="PANTHER" id="PTHR23500:SF460">
    <property type="entry name" value="SUGAR TRANSPORT PROTEIN 11"/>
    <property type="match status" value="1"/>
</dbReference>
<dbReference type="InterPro" id="IPR020846">
    <property type="entry name" value="MFS_dom"/>
</dbReference>
<feature type="transmembrane region" description="Helical" evidence="10">
    <location>
        <begin position="425"/>
        <end position="445"/>
    </location>
</feature>
<dbReference type="GO" id="GO:0015293">
    <property type="term" value="F:symporter activity"/>
    <property type="evidence" value="ECO:0007669"/>
    <property type="project" value="UniProtKB-KW"/>
</dbReference>
<comment type="caution">
    <text evidence="12">The sequence shown here is derived from an EMBL/GenBank/DDBJ whole genome shotgun (WGS) entry which is preliminary data.</text>
</comment>
<evidence type="ECO:0000313" key="12">
    <source>
        <dbReference type="EMBL" id="KAL2318115.1"/>
    </source>
</evidence>
<feature type="transmembrane region" description="Helical" evidence="10">
    <location>
        <begin position="138"/>
        <end position="159"/>
    </location>
</feature>
<accession>A0ABD1L3N6</accession>
<dbReference type="Gene3D" id="1.20.1250.20">
    <property type="entry name" value="MFS general substrate transporter like domains"/>
    <property type="match status" value="1"/>
</dbReference>
<keyword evidence="6" id="KW-0769">Symport</keyword>
<keyword evidence="13" id="KW-1185">Reference proteome</keyword>
<dbReference type="SUPFAM" id="SSF103473">
    <property type="entry name" value="MFS general substrate transporter"/>
    <property type="match status" value="1"/>
</dbReference>